<gene>
    <name evidence="1" type="ORF">DDQ68_13670</name>
</gene>
<evidence type="ECO:0000313" key="1">
    <source>
        <dbReference type="EMBL" id="AWM33741.1"/>
    </source>
</evidence>
<evidence type="ECO:0000313" key="2">
    <source>
        <dbReference type="Proteomes" id="UP000245999"/>
    </source>
</evidence>
<dbReference type="EMBL" id="CP029145">
    <property type="protein sequence ID" value="AWM33741.1"/>
    <property type="molecule type" value="Genomic_DNA"/>
</dbReference>
<sequence length="71" mass="7858">MVGRAFLPVRRAFWAARRCRNPAFGPQSLARRATNPVRRAFWAAGGCFWAARRGGAPARRPRARAGLTLPP</sequence>
<dbReference type="AlphaFoldDB" id="A0A2Z3GMZ5"/>
<name>A0A2Z3GMZ5_9BACT</name>
<keyword evidence="2" id="KW-1185">Reference proteome</keyword>
<proteinExistence type="predicted"/>
<reference evidence="2" key="1">
    <citation type="submission" date="2018-04" db="EMBL/GenBank/DDBJ databases">
        <title>Complete genome of Antarctic heterotrophic bacterium Hymenobacter nivis.</title>
        <authorList>
            <person name="Terashima M."/>
        </authorList>
    </citation>
    <scope>NUCLEOTIDE SEQUENCE [LARGE SCALE GENOMIC DNA]</scope>
    <source>
        <strain evidence="2">NBRC 111535</strain>
    </source>
</reference>
<organism evidence="1 2">
    <name type="scientific">Hymenobacter nivis</name>
    <dbReference type="NCBI Taxonomy" id="1850093"/>
    <lineage>
        <taxon>Bacteria</taxon>
        <taxon>Pseudomonadati</taxon>
        <taxon>Bacteroidota</taxon>
        <taxon>Cytophagia</taxon>
        <taxon>Cytophagales</taxon>
        <taxon>Hymenobacteraceae</taxon>
        <taxon>Hymenobacter</taxon>
    </lineage>
</organism>
<accession>A0A2Z3GMZ5</accession>
<dbReference type="Proteomes" id="UP000245999">
    <property type="component" value="Chromosome"/>
</dbReference>
<dbReference type="KEGG" id="hnv:DDQ68_13670"/>
<protein>
    <submittedName>
        <fullName evidence="1">Uncharacterized protein</fullName>
    </submittedName>
</protein>